<sequence>MRFEFSTATQIVFGPGTVSEAGRLAKAWGRRAVVVVGKRSQRAQRVLELLEENRIVHSTVAVSQEPTVDDVVSGAAAARRFGAEMVIGVGGGSVMDAAKAISALMANEDSVFDYLEVVGKGQPFELPPAPWMAIPTTAGTGAEVTRNAVLRVPERGVKVSLRSPYLLARLALVDPELTLEMPPALTASTGLDAISQLIEAYTSSRANPHADALCAAGIPKALKALPAAVRDPKALEPRIDLSLAAMWSGMALANAGLGAVHGLAAPLGGQYRAPHGAVCGALLGPVMAANLKALRSRAADHPALARYAEIARWATGRPDASPEDGAAWFAEFARSLGIPRLSAHKVDPAKFADIAARAAEASSMKANPVALTADELQQVLAAAH</sequence>
<proteinExistence type="inferred from homology"/>
<dbReference type="InterPro" id="IPR001670">
    <property type="entry name" value="ADH_Fe/GldA"/>
</dbReference>
<feature type="domain" description="Alcohol dehydrogenase iron-type/glycerol dehydrogenase GldA" evidence="4">
    <location>
        <begin position="9"/>
        <end position="175"/>
    </location>
</feature>
<evidence type="ECO:0000256" key="1">
    <source>
        <dbReference type="ARBA" id="ARBA00007358"/>
    </source>
</evidence>
<feature type="domain" description="Fe-containing alcohol dehydrogenase-like C-terminal" evidence="5">
    <location>
        <begin position="186"/>
        <end position="383"/>
    </location>
</feature>
<dbReference type="InterPro" id="IPR018211">
    <property type="entry name" value="ADH_Fe_CS"/>
</dbReference>
<dbReference type="GO" id="GO:0046872">
    <property type="term" value="F:metal ion binding"/>
    <property type="evidence" value="ECO:0007669"/>
    <property type="project" value="InterPro"/>
</dbReference>
<protein>
    <submittedName>
        <fullName evidence="6">Alcohol dehydrogenase</fullName>
        <ecNumber evidence="6">1.1.1.1</ecNumber>
    </submittedName>
</protein>
<dbReference type="InterPro" id="IPR056798">
    <property type="entry name" value="ADH_Fe_C"/>
</dbReference>
<reference evidence="6" key="1">
    <citation type="submission" date="2016-10" db="EMBL/GenBank/DDBJ databases">
        <title>Sequence of Gallionella enrichment culture.</title>
        <authorList>
            <person name="Poehlein A."/>
            <person name="Muehling M."/>
            <person name="Daniel R."/>
        </authorList>
    </citation>
    <scope>NUCLEOTIDE SEQUENCE</scope>
</reference>
<evidence type="ECO:0000313" key="6">
    <source>
        <dbReference type="EMBL" id="OIR04078.1"/>
    </source>
</evidence>
<dbReference type="EMBL" id="MLJW01000060">
    <property type="protein sequence ID" value="OIR04078.1"/>
    <property type="molecule type" value="Genomic_DNA"/>
</dbReference>
<keyword evidence="3" id="KW-0520">NAD</keyword>
<gene>
    <name evidence="6" type="primary">gbsB</name>
    <name evidence="6" type="ORF">GALL_138090</name>
</gene>
<dbReference type="PANTHER" id="PTHR11496:SF102">
    <property type="entry name" value="ALCOHOL DEHYDROGENASE 4"/>
    <property type="match status" value="1"/>
</dbReference>
<dbReference type="InterPro" id="IPR039697">
    <property type="entry name" value="Alcohol_dehydrogenase_Fe"/>
</dbReference>
<dbReference type="Pfam" id="PF00465">
    <property type="entry name" value="Fe-ADH"/>
    <property type="match status" value="1"/>
</dbReference>
<dbReference type="Gene3D" id="3.40.50.1970">
    <property type="match status" value="1"/>
</dbReference>
<organism evidence="6">
    <name type="scientific">mine drainage metagenome</name>
    <dbReference type="NCBI Taxonomy" id="410659"/>
    <lineage>
        <taxon>unclassified sequences</taxon>
        <taxon>metagenomes</taxon>
        <taxon>ecological metagenomes</taxon>
    </lineage>
</organism>
<dbReference type="AlphaFoldDB" id="A0A1J5SVK8"/>
<evidence type="ECO:0000256" key="3">
    <source>
        <dbReference type="ARBA" id="ARBA00023027"/>
    </source>
</evidence>
<dbReference type="SUPFAM" id="SSF56796">
    <property type="entry name" value="Dehydroquinate synthase-like"/>
    <property type="match status" value="1"/>
</dbReference>
<evidence type="ECO:0000256" key="2">
    <source>
        <dbReference type="ARBA" id="ARBA00023002"/>
    </source>
</evidence>
<comment type="caution">
    <text evidence="6">The sequence shown here is derived from an EMBL/GenBank/DDBJ whole genome shotgun (WGS) entry which is preliminary data.</text>
</comment>
<evidence type="ECO:0000259" key="5">
    <source>
        <dbReference type="Pfam" id="PF25137"/>
    </source>
</evidence>
<dbReference type="PANTHER" id="PTHR11496">
    <property type="entry name" value="ALCOHOL DEHYDROGENASE"/>
    <property type="match status" value="1"/>
</dbReference>
<accession>A0A1J5SVK8</accession>
<dbReference type="PROSITE" id="PS00913">
    <property type="entry name" value="ADH_IRON_1"/>
    <property type="match status" value="1"/>
</dbReference>
<dbReference type="Gene3D" id="1.20.1090.10">
    <property type="entry name" value="Dehydroquinate synthase-like - alpha domain"/>
    <property type="match status" value="1"/>
</dbReference>
<keyword evidence="2 6" id="KW-0560">Oxidoreductase</keyword>
<dbReference type="Pfam" id="PF25137">
    <property type="entry name" value="ADH_Fe_C"/>
    <property type="match status" value="1"/>
</dbReference>
<comment type="similarity">
    <text evidence="1">Belongs to the iron-containing alcohol dehydrogenase family.</text>
</comment>
<dbReference type="EC" id="1.1.1.1" evidence="6"/>
<dbReference type="FunFam" id="3.40.50.1970:FF:000003">
    <property type="entry name" value="Alcohol dehydrogenase, iron-containing"/>
    <property type="match status" value="1"/>
</dbReference>
<name>A0A1J5SVK8_9ZZZZ</name>
<dbReference type="CDD" id="cd08183">
    <property type="entry name" value="Fe-ADH-like"/>
    <property type="match status" value="1"/>
</dbReference>
<dbReference type="GO" id="GO:0004022">
    <property type="term" value="F:alcohol dehydrogenase (NAD+) activity"/>
    <property type="evidence" value="ECO:0007669"/>
    <property type="project" value="UniProtKB-EC"/>
</dbReference>
<evidence type="ECO:0000259" key="4">
    <source>
        <dbReference type="Pfam" id="PF00465"/>
    </source>
</evidence>